<dbReference type="InterPro" id="IPR018110">
    <property type="entry name" value="Mandel_Rmase/mucon_lact_enz_CS"/>
</dbReference>
<keyword evidence="2" id="KW-1185">Reference proteome</keyword>
<name>A0ABV6V221_9ACTN</name>
<dbReference type="PANTHER" id="PTHR48080:SF6">
    <property type="entry name" value="STARVATION-SENSING PROTEIN RSPA"/>
    <property type="match status" value="1"/>
</dbReference>
<sequence>MSAPNMDPADPSTDPNRLLGADGGLPEAQPPWPSRDRLRVTAVRAIVTAPEGLPLVVVRVETNEPGLHGLGCATFTQRYAAVAAAVDEHVGPLVVGRHPADIEDITRLIHYSSYWRNGPVLGNALSGVDQALWDIAGKRAGMPVHELLGGRSRAAVEVYTHAAGPTVAETLEQAEALVQAGYRHLRLQVGGPGLGTYGAPGTRGGYPRSPHPDGWDVNQYLVAVPELFAAARERFGPELSLMHDVHSRLTPKQAVVLARALEPYRLSFLEDVVAPEHYDRLPEVRTASPVPIAVGEQLGSVADAVRLVRDGGVDLIRLHTSAIGGLTPTRKIVALCELLGVRTAFHSPGDISPVGVAANLAVDISTPAFGYQESHEYNEATHEVFPGTPTVRDGYLYPSELPGWGVDLDEKAALRFPPVKFLHERWAAGVRRPDGGLEAP</sequence>
<proteinExistence type="predicted"/>
<dbReference type="InterPro" id="IPR013342">
    <property type="entry name" value="Mandelate_racemase_C"/>
</dbReference>
<dbReference type="InterPro" id="IPR029017">
    <property type="entry name" value="Enolase-like_N"/>
</dbReference>
<dbReference type="InterPro" id="IPR034593">
    <property type="entry name" value="DgoD-like"/>
</dbReference>
<reference evidence="1 2" key="1">
    <citation type="submission" date="2024-09" db="EMBL/GenBank/DDBJ databases">
        <authorList>
            <person name="Lee S.D."/>
        </authorList>
    </citation>
    <scope>NUCLEOTIDE SEQUENCE [LARGE SCALE GENOMIC DNA]</scope>
    <source>
        <strain evidence="1 2">N1-1</strain>
    </source>
</reference>
<dbReference type="SUPFAM" id="SSF54826">
    <property type="entry name" value="Enolase N-terminal domain-like"/>
    <property type="match status" value="1"/>
</dbReference>
<dbReference type="InterPro" id="IPR029065">
    <property type="entry name" value="Enolase_C-like"/>
</dbReference>
<evidence type="ECO:0000313" key="2">
    <source>
        <dbReference type="Proteomes" id="UP001592582"/>
    </source>
</evidence>
<dbReference type="SUPFAM" id="SSF51604">
    <property type="entry name" value="Enolase C-terminal domain-like"/>
    <property type="match status" value="1"/>
</dbReference>
<dbReference type="SFLD" id="SFLDS00001">
    <property type="entry name" value="Enolase"/>
    <property type="match status" value="1"/>
</dbReference>
<evidence type="ECO:0000313" key="1">
    <source>
        <dbReference type="EMBL" id="MFC1407677.1"/>
    </source>
</evidence>
<comment type="caution">
    <text evidence="1">The sequence shown here is derived from an EMBL/GenBank/DDBJ whole genome shotgun (WGS) entry which is preliminary data.</text>
</comment>
<dbReference type="Gene3D" id="3.30.390.10">
    <property type="entry name" value="Enolase-like, N-terminal domain"/>
    <property type="match status" value="1"/>
</dbReference>
<dbReference type="PANTHER" id="PTHR48080">
    <property type="entry name" value="D-GALACTONATE DEHYDRATASE-RELATED"/>
    <property type="match status" value="1"/>
</dbReference>
<dbReference type="Pfam" id="PF13378">
    <property type="entry name" value="MR_MLE_C"/>
    <property type="match status" value="1"/>
</dbReference>
<dbReference type="InterPro" id="IPR013341">
    <property type="entry name" value="Mandelate_racemase_N_dom"/>
</dbReference>
<dbReference type="EMBL" id="JBHEZX010000001">
    <property type="protein sequence ID" value="MFC1407677.1"/>
    <property type="molecule type" value="Genomic_DNA"/>
</dbReference>
<dbReference type="Gene3D" id="3.20.20.120">
    <property type="entry name" value="Enolase-like C-terminal domain"/>
    <property type="match status" value="1"/>
</dbReference>
<dbReference type="InterPro" id="IPR036849">
    <property type="entry name" value="Enolase-like_C_sf"/>
</dbReference>
<dbReference type="PROSITE" id="PS00908">
    <property type="entry name" value="MR_MLE_1"/>
    <property type="match status" value="1"/>
</dbReference>
<dbReference type="SMART" id="SM00922">
    <property type="entry name" value="MR_MLE"/>
    <property type="match status" value="1"/>
</dbReference>
<dbReference type="Pfam" id="PF02746">
    <property type="entry name" value="MR_MLE_N"/>
    <property type="match status" value="1"/>
</dbReference>
<gene>
    <name evidence="1" type="ORF">ACEZDG_00085</name>
</gene>
<protein>
    <submittedName>
        <fullName evidence="1">Enolase C-terminal domain-like protein</fullName>
    </submittedName>
</protein>
<accession>A0ABV6V221</accession>
<organism evidence="1 2">
    <name type="scientific">Streptacidiphilus alkalitolerans</name>
    <dbReference type="NCBI Taxonomy" id="3342712"/>
    <lineage>
        <taxon>Bacteria</taxon>
        <taxon>Bacillati</taxon>
        <taxon>Actinomycetota</taxon>
        <taxon>Actinomycetes</taxon>
        <taxon>Kitasatosporales</taxon>
        <taxon>Streptomycetaceae</taxon>
        <taxon>Streptacidiphilus</taxon>
    </lineage>
</organism>
<dbReference type="Proteomes" id="UP001592582">
    <property type="component" value="Unassembled WGS sequence"/>
</dbReference>